<evidence type="ECO:0000313" key="4">
    <source>
        <dbReference type="Proteomes" id="UP000028545"/>
    </source>
</evidence>
<feature type="compositionally biased region" description="Pro residues" evidence="1">
    <location>
        <begin position="307"/>
        <end position="316"/>
    </location>
</feature>
<dbReference type="AlphaFoldDB" id="A0A084FVY9"/>
<feature type="compositionally biased region" description="Low complexity" evidence="1">
    <location>
        <begin position="600"/>
        <end position="609"/>
    </location>
</feature>
<comment type="caution">
    <text evidence="3">The sequence shown here is derived from an EMBL/GenBank/DDBJ whole genome shotgun (WGS) entry which is preliminary data.</text>
</comment>
<name>A0A084FVY9_PSEDA</name>
<organism evidence="3 4">
    <name type="scientific">Pseudallescheria apiosperma</name>
    <name type="common">Scedosporium apiospermum</name>
    <dbReference type="NCBI Taxonomy" id="563466"/>
    <lineage>
        <taxon>Eukaryota</taxon>
        <taxon>Fungi</taxon>
        <taxon>Dikarya</taxon>
        <taxon>Ascomycota</taxon>
        <taxon>Pezizomycotina</taxon>
        <taxon>Sordariomycetes</taxon>
        <taxon>Hypocreomycetidae</taxon>
        <taxon>Microascales</taxon>
        <taxon>Microascaceae</taxon>
        <taxon>Scedosporium</taxon>
    </lineage>
</organism>
<feature type="compositionally biased region" description="Basic and acidic residues" evidence="1">
    <location>
        <begin position="410"/>
        <end position="461"/>
    </location>
</feature>
<dbReference type="HOGENOM" id="CLU_005727_0_0_1"/>
<dbReference type="EMBL" id="JOWA01000154">
    <property type="protein sequence ID" value="KEZ39251.1"/>
    <property type="molecule type" value="Genomic_DNA"/>
</dbReference>
<feature type="compositionally biased region" description="Acidic residues" evidence="1">
    <location>
        <begin position="545"/>
        <end position="557"/>
    </location>
</feature>
<feature type="compositionally biased region" description="Basic residues" evidence="1">
    <location>
        <begin position="875"/>
        <end position="885"/>
    </location>
</feature>
<reference evidence="3 4" key="1">
    <citation type="journal article" date="2014" name="Genome Announc.">
        <title>Draft genome sequence of the pathogenic fungus Scedosporium apiospermum.</title>
        <authorList>
            <person name="Vandeputte P."/>
            <person name="Ghamrawi S."/>
            <person name="Rechenmann M."/>
            <person name="Iltis A."/>
            <person name="Giraud S."/>
            <person name="Fleury M."/>
            <person name="Thornton C."/>
            <person name="Delhaes L."/>
            <person name="Meyer W."/>
            <person name="Papon N."/>
            <person name="Bouchara J.P."/>
        </authorList>
    </citation>
    <scope>NUCLEOTIDE SEQUENCE [LARGE SCALE GENOMIC DNA]</scope>
    <source>
        <strain evidence="3 4">IHEM 14462</strain>
    </source>
</reference>
<evidence type="ECO:0000256" key="1">
    <source>
        <dbReference type="SAM" id="MobiDB-lite"/>
    </source>
</evidence>
<feature type="compositionally biased region" description="Acidic residues" evidence="1">
    <location>
        <begin position="844"/>
        <end position="853"/>
    </location>
</feature>
<dbReference type="VEuPathDB" id="FungiDB:SAPIO_CDS9922"/>
<feature type="compositionally biased region" description="Basic and acidic residues" evidence="1">
    <location>
        <begin position="563"/>
        <end position="585"/>
    </location>
</feature>
<dbReference type="OrthoDB" id="5418088at2759"/>
<dbReference type="PANTHER" id="PTHR42081:SF1">
    <property type="entry name" value="ZINC FINGER PROTEIN DHHC DOMAIN CONTAINING PROTEIN"/>
    <property type="match status" value="1"/>
</dbReference>
<feature type="compositionally biased region" description="Basic and acidic residues" evidence="1">
    <location>
        <begin position="80"/>
        <end position="89"/>
    </location>
</feature>
<evidence type="ECO:0000313" key="3">
    <source>
        <dbReference type="EMBL" id="KEZ39251.1"/>
    </source>
</evidence>
<dbReference type="Pfam" id="PF26118">
    <property type="entry name" value="DUF8035"/>
    <property type="match status" value="1"/>
</dbReference>
<accession>A0A084FVY9</accession>
<dbReference type="KEGG" id="sapo:SAPIO_CDS9922"/>
<proteinExistence type="predicted"/>
<feature type="region of interest" description="Disordered" evidence="1">
    <location>
        <begin position="60"/>
        <end position="162"/>
    </location>
</feature>
<feature type="compositionally biased region" description="Basic and acidic residues" evidence="1">
    <location>
        <begin position="886"/>
        <end position="895"/>
    </location>
</feature>
<dbReference type="GeneID" id="27728994"/>
<dbReference type="PANTHER" id="PTHR42081">
    <property type="entry name" value="ZINC FINGER PROTEIN DHHC DOMAIN CONTAINING PROTEIN"/>
    <property type="match status" value="1"/>
</dbReference>
<feature type="domain" description="DUF8035" evidence="2">
    <location>
        <begin position="758"/>
        <end position="811"/>
    </location>
</feature>
<feature type="compositionally biased region" description="Basic and acidic residues" evidence="1">
    <location>
        <begin position="611"/>
        <end position="646"/>
    </location>
</feature>
<feature type="compositionally biased region" description="Basic and acidic residues" evidence="1">
    <location>
        <begin position="656"/>
        <end position="688"/>
    </location>
</feature>
<feature type="compositionally biased region" description="Basic and acidic residues" evidence="1">
    <location>
        <begin position="731"/>
        <end position="753"/>
    </location>
</feature>
<keyword evidence="4" id="KW-1185">Reference proteome</keyword>
<dbReference type="Proteomes" id="UP000028545">
    <property type="component" value="Unassembled WGS sequence"/>
</dbReference>
<dbReference type="RefSeq" id="XP_016639050.1">
    <property type="nucleotide sequence ID" value="XM_016791206.1"/>
</dbReference>
<feature type="region of interest" description="Disordered" evidence="1">
    <location>
        <begin position="236"/>
        <end position="754"/>
    </location>
</feature>
<feature type="region of interest" description="Disordered" evidence="1">
    <location>
        <begin position="801"/>
        <end position="895"/>
    </location>
</feature>
<dbReference type="OMA" id="NYNADQR"/>
<feature type="compositionally biased region" description="Basic and acidic residues" evidence="1">
    <location>
        <begin position="131"/>
        <end position="144"/>
    </location>
</feature>
<feature type="compositionally biased region" description="Basic and acidic residues" evidence="1">
    <location>
        <begin position="351"/>
        <end position="394"/>
    </location>
</feature>
<feature type="compositionally biased region" description="Basic and acidic residues" evidence="1">
    <location>
        <begin position="813"/>
        <end position="823"/>
    </location>
</feature>
<protein>
    <recommendedName>
        <fullName evidence="2">DUF8035 domain-containing protein</fullName>
    </recommendedName>
</protein>
<sequence length="895" mass="103521">MTERHYPAYPAPGRAATFQPARASMPSSLGYNPVYPGDIHYPTAGGRYTGHDGTSPRYHYHATAPMSRGPGTATYAVTDDPLRRPRDLEPLPAPTTTTRTRRSSSNADSTHPRPIIITTTQPSARPHVHNPARERSRSPTRPEYRPSSSIRSSSVNHQPAPARQLYSPTFEASDEDYMTRIRGPDIIPASSRAEAYRSARPTVVYSSNPRQSTIDLGEDYGYTKPGELLQYDLEHPKQHHHHRRHDSFDHYARPNVYYNPGPRGFSTEPNRTHEPAPGLTKSENRGGPPPTTWGLDKLNRSSALYEPVPPPAPIPPSALRDGAPGSPRERRGSNRHVRPVSLYQEIPPRVSHGDDYYHPREREESRHQREHREFEDPGRRHLDEEVFVDDDVRLRGFGIRTDSGPPPPEPDDRRERRDRERDRERERDRREYVESHPPRRSDEAIDRDWDRIEKRELDDRHERRRSKQRPVAKEDDDKDVPPANKEDAEPSNNLRDNLKAGLGIAVSSIGLSPTNKEDKEVDKKRRERRESPDRDRERASRRESEEDDWSSSGDEVEIISARASDRRRPREKVYVPRERKERADPPEPSPVEDNRPEADAPPAAAESSPRVSRDSLRTEDEADRSRQRERRSSFNPRDADDIRDVQQKLAAMNVSDKQEKVVVVEDPNDIPRRDSRKDERSASSRRESSSQGHDLVVSKPEDKAVRVVSPPPEKAGAKPIKGILKPPSSKFPEDPNPIREGVAPHKNDEKLKEVPAGARWTRISRKIVNPEALAVGKERFEVRDDFVIVLRVLSKEEIQGYAAATAVLRERRRKEYEKSKGQDYSDDERDDDRRKHRRYRERDDYNEDDADEGDRERRHRRHRRYDEEEDEHRRRQEHRHHRRSHRERERDLAAP</sequence>
<feature type="compositionally biased region" description="Basic and acidic residues" evidence="1">
    <location>
        <begin position="515"/>
        <end position="544"/>
    </location>
</feature>
<gene>
    <name evidence="3" type="ORF">SAPIO_CDS9922</name>
</gene>
<evidence type="ECO:0000259" key="2">
    <source>
        <dbReference type="Pfam" id="PF26118"/>
    </source>
</evidence>
<dbReference type="InterPro" id="IPR058348">
    <property type="entry name" value="DUF8035"/>
</dbReference>